<keyword evidence="3" id="KW-1185">Reference proteome</keyword>
<feature type="non-terminal residue" evidence="2">
    <location>
        <position position="133"/>
    </location>
</feature>
<accession>A0A1Y3ATZ8</accession>
<gene>
    <name evidence="2" type="ORF">BLA29_011748</name>
</gene>
<protein>
    <submittedName>
        <fullName evidence="2">Uncharacterized protein</fullName>
    </submittedName>
</protein>
<feature type="region of interest" description="Disordered" evidence="1">
    <location>
        <begin position="25"/>
        <end position="92"/>
    </location>
</feature>
<dbReference type="EMBL" id="MUJZ01061828">
    <property type="protein sequence ID" value="OTF71278.1"/>
    <property type="molecule type" value="Genomic_DNA"/>
</dbReference>
<feature type="compositionally biased region" description="Acidic residues" evidence="1">
    <location>
        <begin position="120"/>
        <end position="133"/>
    </location>
</feature>
<reference evidence="2 3" key="1">
    <citation type="submission" date="2017-03" db="EMBL/GenBank/DDBJ databases">
        <title>Genome Survey of Euroglyphus maynei.</title>
        <authorList>
            <person name="Arlian L.G."/>
            <person name="Morgan M.S."/>
            <person name="Rider S.D."/>
        </authorList>
    </citation>
    <scope>NUCLEOTIDE SEQUENCE [LARGE SCALE GENOMIC DNA]</scope>
    <source>
        <strain evidence="2">Arlian Lab</strain>
        <tissue evidence="2">Whole body</tissue>
    </source>
</reference>
<dbReference type="AlphaFoldDB" id="A0A1Y3ATZ8"/>
<evidence type="ECO:0000256" key="1">
    <source>
        <dbReference type="SAM" id="MobiDB-lite"/>
    </source>
</evidence>
<evidence type="ECO:0000313" key="3">
    <source>
        <dbReference type="Proteomes" id="UP000194236"/>
    </source>
</evidence>
<proteinExistence type="predicted"/>
<name>A0A1Y3ATZ8_EURMA</name>
<evidence type="ECO:0000313" key="2">
    <source>
        <dbReference type="EMBL" id="OTF71278.1"/>
    </source>
</evidence>
<sequence length="133" mass="15067">MDRLALNYLNLYYCSSHLRSNRIGGLPGTGSGCSPTTTANYMPLYSSDTAEDDDCYDHKRSCPNGHKDGSYNNEDEDEQHQPHEDEHEKDYGLRMGLLKCNVDNHNDYEATGDMTKPLVDDIDDEIDDDDEII</sequence>
<feature type="compositionally biased region" description="Basic and acidic residues" evidence="1">
    <location>
        <begin position="79"/>
        <end position="92"/>
    </location>
</feature>
<feature type="compositionally biased region" description="Basic and acidic residues" evidence="1">
    <location>
        <begin position="56"/>
        <end position="69"/>
    </location>
</feature>
<feature type="region of interest" description="Disordered" evidence="1">
    <location>
        <begin position="109"/>
        <end position="133"/>
    </location>
</feature>
<organism evidence="2 3">
    <name type="scientific">Euroglyphus maynei</name>
    <name type="common">Mayne's house dust mite</name>
    <dbReference type="NCBI Taxonomy" id="6958"/>
    <lineage>
        <taxon>Eukaryota</taxon>
        <taxon>Metazoa</taxon>
        <taxon>Ecdysozoa</taxon>
        <taxon>Arthropoda</taxon>
        <taxon>Chelicerata</taxon>
        <taxon>Arachnida</taxon>
        <taxon>Acari</taxon>
        <taxon>Acariformes</taxon>
        <taxon>Sarcoptiformes</taxon>
        <taxon>Astigmata</taxon>
        <taxon>Psoroptidia</taxon>
        <taxon>Analgoidea</taxon>
        <taxon>Pyroglyphidae</taxon>
        <taxon>Pyroglyphinae</taxon>
        <taxon>Euroglyphus</taxon>
    </lineage>
</organism>
<dbReference type="PROSITE" id="PS51257">
    <property type="entry name" value="PROKAR_LIPOPROTEIN"/>
    <property type="match status" value="1"/>
</dbReference>
<dbReference type="Proteomes" id="UP000194236">
    <property type="component" value="Unassembled WGS sequence"/>
</dbReference>
<comment type="caution">
    <text evidence="2">The sequence shown here is derived from an EMBL/GenBank/DDBJ whole genome shotgun (WGS) entry which is preliminary data.</text>
</comment>